<accession>A0A2I0IDC8</accession>
<dbReference type="EMBL" id="PGOL01003331">
    <property type="protein sequence ID" value="PKI41670.1"/>
    <property type="molecule type" value="Genomic_DNA"/>
</dbReference>
<evidence type="ECO:0000313" key="2">
    <source>
        <dbReference type="Proteomes" id="UP000233551"/>
    </source>
</evidence>
<protein>
    <submittedName>
        <fullName evidence="1">Uncharacterized protein</fullName>
    </submittedName>
</protein>
<comment type="caution">
    <text evidence="1">The sequence shown here is derived from an EMBL/GenBank/DDBJ whole genome shotgun (WGS) entry which is preliminary data.</text>
</comment>
<dbReference type="AlphaFoldDB" id="A0A2I0IDC8"/>
<sequence>MALRSSCLFGRRPPPSDRFSIGTRLPGKLALPLDKSKKFISAFGDASSGSLEIQNLPLMGKGKLLSHHYGAVLKQLSAHQ</sequence>
<evidence type="ECO:0000313" key="1">
    <source>
        <dbReference type="EMBL" id="PKI41670.1"/>
    </source>
</evidence>
<gene>
    <name evidence="1" type="ORF">CRG98_037977</name>
</gene>
<feature type="non-terminal residue" evidence="1">
    <location>
        <position position="80"/>
    </location>
</feature>
<dbReference type="Proteomes" id="UP000233551">
    <property type="component" value="Unassembled WGS sequence"/>
</dbReference>
<organism evidence="1 2">
    <name type="scientific">Punica granatum</name>
    <name type="common">Pomegranate</name>
    <dbReference type="NCBI Taxonomy" id="22663"/>
    <lineage>
        <taxon>Eukaryota</taxon>
        <taxon>Viridiplantae</taxon>
        <taxon>Streptophyta</taxon>
        <taxon>Embryophyta</taxon>
        <taxon>Tracheophyta</taxon>
        <taxon>Spermatophyta</taxon>
        <taxon>Magnoliopsida</taxon>
        <taxon>eudicotyledons</taxon>
        <taxon>Gunneridae</taxon>
        <taxon>Pentapetalae</taxon>
        <taxon>rosids</taxon>
        <taxon>malvids</taxon>
        <taxon>Myrtales</taxon>
        <taxon>Lythraceae</taxon>
        <taxon>Punica</taxon>
    </lineage>
</organism>
<keyword evidence="2" id="KW-1185">Reference proteome</keyword>
<proteinExistence type="predicted"/>
<name>A0A2I0IDC8_PUNGR</name>
<reference evidence="1 2" key="1">
    <citation type="submission" date="2017-11" db="EMBL/GenBank/DDBJ databases">
        <title>De-novo sequencing of pomegranate (Punica granatum L.) genome.</title>
        <authorList>
            <person name="Akparov Z."/>
            <person name="Amiraslanov A."/>
            <person name="Hajiyeva S."/>
            <person name="Abbasov M."/>
            <person name="Kaur K."/>
            <person name="Hamwieh A."/>
            <person name="Solovyev V."/>
            <person name="Salamov A."/>
            <person name="Braich B."/>
            <person name="Kosarev P."/>
            <person name="Mahmoud A."/>
            <person name="Hajiyev E."/>
            <person name="Babayeva S."/>
            <person name="Izzatullayeva V."/>
            <person name="Mammadov A."/>
            <person name="Mammadov A."/>
            <person name="Sharifova S."/>
            <person name="Ojaghi J."/>
            <person name="Eynullazada K."/>
            <person name="Bayramov B."/>
            <person name="Abdulazimova A."/>
            <person name="Shahmuradov I."/>
        </authorList>
    </citation>
    <scope>NUCLEOTIDE SEQUENCE [LARGE SCALE GENOMIC DNA]</scope>
    <source>
        <strain evidence="2">cv. AG2017</strain>
        <tissue evidence="1">Leaf</tissue>
    </source>
</reference>